<gene>
    <name evidence="3" type="ordered locus">PACID_04470</name>
</gene>
<sequence length="312" mass="33937">MDHPATGSPTSGDHLPPATGATPAAEVDVTVDLVRALLAEQHPDLAGRRLGIVANGWDNIIVRIGEDLAARLPRRQLAAELILHEQRWLPELARDLPLPVAAPIRQGRPGHGYPWFWSICPWFEGEVAADVALADPAREADRLGAFVHAFHRPAPPDAPSNPYRDIPVARLAPRIHGNLEQVGPGHESVAALIDRLAAAPAWDRPPVWVHGDLHAANLLVADGRISAVLDFGDLTAGDPAVDLAVAWMLFDADDRRRFRVAAGGGKPVDDATWDRARLWGLHLGLIFLLHSADSEQFSRLGARLFREVITHE</sequence>
<dbReference type="KEGG" id="pbo:PACID_04470"/>
<name>K7RK62_ACIA4</name>
<evidence type="ECO:0000313" key="4">
    <source>
        <dbReference type="Proteomes" id="UP000000214"/>
    </source>
</evidence>
<dbReference type="GO" id="GO:0016740">
    <property type="term" value="F:transferase activity"/>
    <property type="evidence" value="ECO:0007669"/>
    <property type="project" value="UniProtKB-KW"/>
</dbReference>
<evidence type="ECO:0000256" key="1">
    <source>
        <dbReference type="SAM" id="MobiDB-lite"/>
    </source>
</evidence>
<feature type="domain" description="Aminoglycoside phosphotransferase" evidence="2">
    <location>
        <begin position="53"/>
        <end position="279"/>
    </location>
</feature>
<dbReference type="InterPro" id="IPR002575">
    <property type="entry name" value="Aminoglycoside_PTrfase"/>
</dbReference>
<dbReference type="PANTHER" id="PTHR21310:SF42">
    <property type="entry name" value="BIFUNCTIONAL AAC_APH"/>
    <property type="match status" value="1"/>
</dbReference>
<dbReference type="PATRIC" id="fig|1171373.8.peg.452"/>
<dbReference type="HOGENOM" id="CLU_074977_0_1_11"/>
<dbReference type="STRING" id="1171373.PACID_04470"/>
<dbReference type="PANTHER" id="PTHR21310">
    <property type="entry name" value="AMINOGLYCOSIDE PHOSPHOTRANSFERASE-RELATED-RELATED"/>
    <property type="match status" value="1"/>
</dbReference>
<dbReference type="EMBL" id="CP003493">
    <property type="protein sequence ID" value="AFV88289.1"/>
    <property type="molecule type" value="Genomic_DNA"/>
</dbReference>
<proteinExistence type="predicted"/>
<evidence type="ECO:0000313" key="3">
    <source>
        <dbReference type="EMBL" id="AFV88289.1"/>
    </source>
</evidence>
<dbReference type="SUPFAM" id="SSF56112">
    <property type="entry name" value="Protein kinase-like (PK-like)"/>
    <property type="match status" value="1"/>
</dbReference>
<dbReference type="Gene3D" id="3.90.1200.10">
    <property type="match status" value="1"/>
</dbReference>
<dbReference type="RefSeq" id="WP_015069204.1">
    <property type="nucleotide sequence ID" value="NC_019395.1"/>
</dbReference>
<dbReference type="eggNOG" id="COG3173">
    <property type="taxonomic scope" value="Bacteria"/>
</dbReference>
<dbReference type="Gene3D" id="3.30.200.20">
    <property type="entry name" value="Phosphorylase Kinase, domain 1"/>
    <property type="match status" value="1"/>
</dbReference>
<feature type="region of interest" description="Disordered" evidence="1">
    <location>
        <begin position="1"/>
        <end position="21"/>
    </location>
</feature>
<dbReference type="Pfam" id="PF01636">
    <property type="entry name" value="APH"/>
    <property type="match status" value="1"/>
</dbReference>
<dbReference type="InterPro" id="IPR011009">
    <property type="entry name" value="Kinase-like_dom_sf"/>
</dbReference>
<reference evidence="3 4" key="1">
    <citation type="journal article" date="2012" name="BMC Genomics">
        <title>The genome sequence of Propionibacterium acidipropionici provides insights into its biotechnological and industrial potential.</title>
        <authorList>
            <person name="Parizzi L.P."/>
            <person name="Grassi M.C."/>
            <person name="Llerena L.A."/>
            <person name="Carazzolle M.F."/>
            <person name="Queiroz V.L."/>
            <person name="Lunardi I."/>
            <person name="Zeidler A.F."/>
            <person name="Teixeira P.J."/>
            <person name="Mieczkowski P."/>
            <person name="Rincones J."/>
            <person name="Pereira G.A."/>
        </authorList>
    </citation>
    <scope>NUCLEOTIDE SEQUENCE [LARGE SCALE GENOMIC DNA]</scope>
    <source>
        <strain evidence="4">ATCC 4875 / DSM 20272 / JCM 6432 / NBRC 12425 / NCIMB 8070</strain>
    </source>
</reference>
<dbReference type="AlphaFoldDB" id="K7RK62"/>
<protein>
    <submittedName>
        <fullName evidence="3">Aminoglycoside phosphotransferase</fullName>
    </submittedName>
</protein>
<keyword evidence="3" id="KW-0808">Transferase</keyword>
<dbReference type="Proteomes" id="UP000000214">
    <property type="component" value="Chromosome"/>
</dbReference>
<dbReference type="InterPro" id="IPR051678">
    <property type="entry name" value="AGP_Transferase"/>
</dbReference>
<dbReference type="CDD" id="cd05155">
    <property type="entry name" value="APH_ChoK_like_1"/>
    <property type="match status" value="1"/>
</dbReference>
<organism evidence="3 4">
    <name type="scientific">Acidipropionibacterium acidipropionici (strain ATCC 4875 / DSM 20272 / JCM 6432 / NBRC 12425 / NCIMB 8070 / 4)</name>
    <name type="common">Propionibacterium acidipropionici</name>
    <dbReference type="NCBI Taxonomy" id="1171373"/>
    <lineage>
        <taxon>Bacteria</taxon>
        <taxon>Bacillati</taxon>
        <taxon>Actinomycetota</taxon>
        <taxon>Actinomycetes</taxon>
        <taxon>Propionibacteriales</taxon>
        <taxon>Propionibacteriaceae</taxon>
        <taxon>Acidipropionibacterium</taxon>
    </lineage>
</organism>
<evidence type="ECO:0000259" key="2">
    <source>
        <dbReference type="Pfam" id="PF01636"/>
    </source>
</evidence>
<accession>K7RK62</accession>